<evidence type="ECO:0000259" key="6">
    <source>
        <dbReference type="Pfam" id="PF08686"/>
    </source>
</evidence>
<dbReference type="SUPFAM" id="SSF82895">
    <property type="entry name" value="TSP-1 type 1 repeat"/>
    <property type="match status" value="1"/>
</dbReference>
<dbReference type="InterPro" id="IPR036383">
    <property type="entry name" value="TSP1_rpt_sf"/>
</dbReference>
<dbReference type="FunFam" id="2.20.100.10:FF:000005">
    <property type="entry name" value="ADAM metallopeptidase with thrombospondin type 1 motif 9"/>
    <property type="match status" value="1"/>
</dbReference>
<name>A0AAN9Z295_9ORTH</name>
<keyword evidence="8" id="KW-1185">Reference proteome</keyword>
<dbReference type="SMART" id="SM00209">
    <property type="entry name" value="TSP1"/>
    <property type="match status" value="1"/>
</dbReference>
<evidence type="ECO:0000256" key="5">
    <source>
        <dbReference type="SAM" id="MobiDB-lite"/>
    </source>
</evidence>
<feature type="region of interest" description="Disordered" evidence="5">
    <location>
        <begin position="43"/>
        <end position="107"/>
    </location>
</feature>
<evidence type="ECO:0000313" key="8">
    <source>
        <dbReference type="Proteomes" id="UP001378592"/>
    </source>
</evidence>
<dbReference type="InterPro" id="IPR000884">
    <property type="entry name" value="TSP1_rpt"/>
</dbReference>
<organism evidence="7 8">
    <name type="scientific">Gryllus longicercus</name>
    <dbReference type="NCBI Taxonomy" id="2509291"/>
    <lineage>
        <taxon>Eukaryota</taxon>
        <taxon>Metazoa</taxon>
        <taxon>Ecdysozoa</taxon>
        <taxon>Arthropoda</taxon>
        <taxon>Hexapoda</taxon>
        <taxon>Insecta</taxon>
        <taxon>Pterygota</taxon>
        <taxon>Neoptera</taxon>
        <taxon>Polyneoptera</taxon>
        <taxon>Orthoptera</taxon>
        <taxon>Ensifera</taxon>
        <taxon>Gryllidea</taxon>
        <taxon>Grylloidea</taxon>
        <taxon>Gryllidae</taxon>
        <taxon>Gryllinae</taxon>
        <taxon>Gryllus</taxon>
    </lineage>
</organism>
<dbReference type="AlphaFoldDB" id="A0AAN9Z295"/>
<dbReference type="EMBL" id="JAZDUA010000380">
    <property type="protein sequence ID" value="KAK7793463.1"/>
    <property type="molecule type" value="Genomic_DNA"/>
</dbReference>
<keyword evidence="2" id="KW-0964">Secreted</keyword>
<feature type="compositionally biased region" description="Low complexity" evidence="5">
    <location>
        <begin position="70"/>
        <end position="81"/>
    </location>
</feature>
<evidence type="ECO:0000313" key="7">
    <source>
        <dbReference type="EMBL" id="KAK7793463.1"/>
    </source>
</evidence>
<evidence type="ECO:0000256" key="1">
    <source>
        <dbReference type="ARBA" id="ARBA00004613"/>
    </source>
</evidence>
<feature type="compositionally biased region" description="Basic and acidic residues" evidence="5">
    <location>
        <begin position="43"/>
        <end position="58"/>
    </location>
</feature>
<dbReference type="Pfam" id="PF19030">
    <property type="entry name" value="TSP1_ADAMTS"/>
    <property type="match status" value="1"/>
</dbReference>
<proteinExistence type="predicted"/>
<dbReference type="InterPro" id="IPR010909">
    <property type="entry name" value="PLAC"/>
</dbReference>
<feature type="compositionally biased region" description="Basic and acidic residues" evidence="5">
    <location>
        <begin position="83"/>
        <end position="107"/>
    </location>
</feature>
<feature type="domain" description="PLAC" evidence="6">
    <location>
        <begin position="112"/>
        <end position="142"/>
    </location>
</feature>
<protein>
    <recommendedName>
        <fullName evidence="6">PLAC domain-containing protein</fullName>
    </recommendedName>
</protein>
<dbReference type="Pfam" id="PF08686">
    <property type="entry name" value="PLAC"/>
    <property type="match status" value="1"/>
</dbReference>
<accession>A0AAN9Z295</accession>
<reference evidence="7 8" key="1">
    <citation type="submission" date="2024-03" db="EMBL/GenBank/DDBJ databases">
        <title>The genome assembly and annotation of the cricket Gryllus longicercus Weissman &amp; Gray.</title>
        <authorList>
            <person name="Szrajer S."/>
            <person name="Gray D."/>
            <person name="Ylla G."/>
        </authorList>
    </citation>
    <scope>NUCLEOTIDE SEQUENCE [LARGE SCALE GENOMIC DNA]</scope>
    <source>
        <strain evidence="7">DAG 2021-001</strain>
        <tissue evidence="7">Whole body minus gut</tissue>
    </source>
</reference>
<evidence type="ECO:0000256" key="4">
    <source>
        <dbReference type="ARBA" id="ARBA00022737"/>
    </source>
</evidence>
<gene>
    <name evidence="7" type="ORF">R5R35_011646</name>
</gene>
<keyword evidence="3" id="KW-0732">Signal</keyword>
<comment type="caution">
    <text evidence="7">The sequence shown here is derived from an EMBL/GenBank/DDBJ whole genome shotgun (WGS) entry which is preliminary data.</text>
</comment>
<dbReference type="Proteomes" id="UP001378592">
    <property type="component" value="Unassembled WGS sequence"/>
</dbReference>
<evidence type="ECO:0000256" key="3">
    <source>
        <dbReference type="ARBA" id="ARBA00022729"/>
    </source>
</evidence>
<dbReference type="GO" id="GO:0005576">
    <property type="term" value="C:extracellular region"/>
    <property type="evidence" value="ECO:0007669"/>
    <property type="project" value="UniProtKB-SubCell"/>
</dbReference>
<dbReference type="Gene3D" id="2.20.100.10">
    <property type="entry name" value="Thrombospondin type-1 (TSP1) repeat"/>
    <property type="match status" value="1"/>
</dbReference>
<sequence>MRPEHERSCVGHDCGPDWFAAEWTTCSRDCGGGIQRRDVRCLDQHQRPSSDCSDERRPATKRTCNTHECGTSQNGNGSGTTENRLKDDPIPSRDSGDQAISTDEKSVHDDECVDKIANCHLVVQARLCTLSKLYRTSCCHSCHKKL</sequence>
<comment type="subcellular location">
    <subcellularLocation>
        <location evidence="1">Secreted</location>
    </subcellularLocation>
</comment>
<dbReference type="PROSITE" id="PS50092">
    <property type="entry name" value="TSP1"/>
    <property type="match status" value="1"/>
</dbReference>
<evidence type="ECO:0000256" key="2">
    <source>
        <dbReference type="ARBA" id="ARBA00022525"/>
    </source>
</evidence>
<keyword evidence="4" id="KW-0677">Repeat</keyword>